<sequence>MRGEGYFFPVNFRQNDIRQRQPGNNRNILEQGSLLFLLSPCFQGIHREVVQVLRSGGAGIVPVPRRGHRSKHGVILLVVRIKNQVAVHLLKNRIVCRRTRRIAQYQFGDFRLVRCQDGVELGQVSHVVNSLGCMFFFRFTDPDVDLTGLGIDLPDLLVHGRVFDGQRTRQVFRIAPDLQSLYRVDGKNSHLAPYPQLVKFGIYGGLFFKCKLPVLFQLNRIEQFNTTQATVLQV</sequence>
<reference evidence="1" key="1">
    <citation type="submission" date="2019-08" db="EMBL/GenBank/DDBJ databases">
        <authorList>
            <person name="Kucharzyk K."/>
            <person name="Murdoch R.W."/>
            <person name="Higgins S."/>
            <person name="Loffler F."/>
        </authorList>
    </citation>
    <scope>NUCLEOTIDE SEQUENCE</scope>
</reference>
<gene>
    <name evidence="1" type="ORF">SDC9_100962</name>
</gene>
<evidence type="ECO:0000313" key="1">
    <source>
        <dbReference type="EMBL" id="MPM54188.1"/>
    </source>
</evidence>
<organism evidence="1">
    <name type="scientific">bioreactor metagenome</name>
    <dbReference type="NCBI Taxonomy" id="1076179"/>
    <lineage>
        <taxon>unclassified sequences</taxon>
        <taxon>metagenomes</taxon>
        <taxon>ecological metagenomes</taxon>
    </lineage>
</organism>
<dbReference type="EMBL" id="VSSQ01014688">
    <property type="protein sequence ID" value="MPM54188.1"/>
    <property type="molecule type" value="Genomic_DNA"/>
</dbReference>
<protein>
    <submittedName>
        <fullName evidence="1">Uncharacterized protein</fullName>
    </submittedName>
</protein>
<accession>A0A645AN49</accession>
<proteinExistence type="predicted"/>
<dbReference type="AlphaFoldDB" id="A0A645AN49"/>
<comment type="caution">
    <text evidence="1">The sequence shown here is derived from an EMBL/GenBank/DDBJ whole genome shotgun (WGS) entry which is preliminary data.</text>
</comment>
<name>A0A645AN49_9ZZZZ</name>